<feature type="domain" description="RagB/SusD" evidence="6">
    <location>
        <begin position="346"/>
        <end position="466"/>
    </location>
</feature>
<dbReference type="EMBL" id="JBHUPD010000001">
    <property type="protein sequence ID" value="MFD2871893.1"/>
    <property type="molecule type" value="Genomic_DNA"/>
</dbReference>
<dbReference type="InterPro" id="IPR012944">
    <property type="entry name" value="SusD_RagB_dom"/>
</dbReference>
<keyword evidence="3" id="KW-0732">Signal</keyword>
<dbReference type="RefSeq" id="WP_377183017.1">
    <property type="nucleotide sequence ID" value="NZ_JBHUPD010000001.1"/>
</dbReference>
<evidence type="ECO:0000313" key="9">
    <source>
        <dbReference type="Proteomes" id="UP001597557"/>
    </source>
</evidence>
<name>A0ABW5Y9D8_9SPHI</name>
<dbReference type="Gene3D" id="1.25.40.390">
    <property type="match status" value="2"/>
</dbReference>
<comment type="similarity">
    <text evidence="2">Belongs to the SusD family.</text>
</comment>
<evidence type="ECO:0000256" key="5">
    <source>
        <dbReference type="ARBA" id="ARBA00023237"/>
    </source>
</evidence>
<reference evidence="9" key="1">
    <citation type="journal article" date="2019" name="Int. J. Syst. Evol. Microbiol.">
        <title>The Global Catalogue of Microorganisms (GCM) 10K type strain sequencing project: providing services to taxonomists for standard genome sequencing and annotation.</title>
        <authorList>
            <consortium name="The Broad Institute Genomics Platform"/>
            <consortium name="The Broad Institute Genome Sequencing Center for Infectious Disease"/>
            <person name="Wu L."/>
            <person name="Ma J."/>
        </authorList>
    </citation>
    <scope>NUCLEOTIDE SEQUENCE [LARGE SCALE GENOMIC DNA]</scope>
    <source>
        <strain evidence="9">KCTC 22437</strain>
    </source>
</reference>
<dbReference type="InterPro" id="IPR033985">
    <property type="entry name" value="SusD-like_N"/>
</dbReference>
<protein>
    <submittedName>
        <fullName evidence="8">RagB/SusD family nutrient uptake outer membrane protein</fullName>
    </submittedName>
</protein>
<evidence type="ECO:0000256" key="2">
    <source>
        <dbReference type="ARBA" id="ARBA00006275"/>
    </source>
</evidence>
<dbReference type="InterPro" id="IPR011990">
    <property type="entry name" value="TPR-like_helical_dom_sf"/>
</dbReference>
<keyword evidence="9" id="KW-1185">Reference proteome</keyword>
<evidence type="ECO:0000313" key="8">
    <source>
        <dbReference type="EMBL" id="MFD2871893.1"/>
    </source>
</evidence>
<feature type="domain" description="SusD-like N-terminal" evidence="7">
    <location>
        <begin position="31"/>
        <end position="233"/>
    </location>
</feature>
<accession>A0ABW5Y9D8</accession>
<keyword evidence="4" id="KW-0472">Membrane</keyword>
<dbReference type="SUPFAM" id="SSF48452">
    <property type="entry name" value="TPR-like"/>
    <property type="match status" value="1"/>
</dbReference>
<evidence type="ECO:0000256" key="3">
    <source>
        <dbReference type="ARBA" id="ARBA00022729"/>
    </source>
</evidence>
<comment type="subcellular location">
    <subcellularLocation>
        <location evidence="1">Cell outer membrane</location>
    </subcellularLocation>
</comment>
<dbReference type="Pfam" id="PF07980">
    <property type="entry name" value="SusD_RagB"/>
    <property type="match status" value="1"/>
</dbReference>
<dbReference type="Pfam" id="PF14322">
    <property type="entry name" value="SusD-like_3"/>
    <property type="match status" value="1"/>
</dbReference>
<evidence type="ECO:0000259" key="6">
    <source>
        <dbReference type="Pfam" id="PF07980"/>
    </source>
</evidence>
<organism evidence="8 9">
    <name type="scientific">Mucilaginibacter ximonensis</name>
    <dbReference type="NCBI Taxonomy" id="538021"/>
    <lineage>
        <taxon>Bacteria</taxon>
        <taxon>Pseudomonadati</taxon>
        <taxon>Bacteroidota</taxon>
        <taxon>Sphingobacteriia</taxon>
        <taxon>Sphingobacteriales</taxon>
        <taxon>Sphingobacteriaceae</taxon>
        <taxon>Mucilaginibacter</taxon>
    </lineage>
</organism>
<evidence type="ECO:0000259" key="7">
    <source>
        <dbReference type="Pfam" id="PF14322"/>
    </source>
</evidence>
<sequence>MKIAIFNTNKGKGLRLLVSLFLTATLISCNKYLDVQPKGSRLLKTVNDYNLWLNNYALEAEMPRELNLLSDLVDNVTIPSPPVDAIDRVYSWQDQFDQKVTGTAYIWYNYYQSIYLFNAVIYNIDGAENGTAQQKNALKAEALLGRALDYLSLVNLYGKQYNAATADKDLAVPFVTTLDISDKLPNRSTVKEIYGHIIADINEALTNLPADNKSNRYRGSVAAAYSVLARTYLYMGDYQKAADNAGKALSSGQFTITDYSTLAPYAQLPAMIRSTSEIYARQSSTYYLQEIPTLDFLKSFDKNDLRLKLWYDQSSDPNFTQRGKTVYYPYGNLVGNGYPDWGTSAAEMYLIIAEAAARANNLPLALDQLDIVRKKRFLPANYVKYQSTNQDDVLKRVLAERTFEFPYNGLRWFDMKRLAAENRMPEVDRYDASGQKIASLPPNSTKYTLQIPAQVMYFNANWQQNP</sequence>
<evidence type="ECO:0000256" key="1">
    <source>
        <dbReference type="ARBA" id="ARBA00004442"/>
    </source>
</evidence>
<gene>
    <name evidence="8" type="ORF">ACFS5N_05405</name>
</gene>
<dbReference type="PROSITE" id="PS51257">
    <property type="entry name" value="PROKAR_LIPOPROTEIN"/>
    <property type="match status" value="1"/>
</dbReference>
<keyword evidence="5" id="KW-0998">Cell outer membrane</keyword>
<dbReference type="Proteomes" id="UP001597557">
    <property type="component" value="Unassembled WGS sequence"/>
</dbReference>
<evidence type="ECO:0000256" key="4">
    <source>
        <dbReference type="ARBA" id="ARBA00023136"/>
    </source>
</evidence>
<proteinExistence type="inferred from homology"/>
<comment type="caution">
    <text evidence="8">The sequence shown here is derived from an EMBL/GenBank/DDBJ whole genome shotgun (WGS) entry which is preliminary data.</text>
</comment>